<dbReference type="Proteomes" id="UP001368500">
    <property type="component" value="Unassembled WGS sequence"/>
</dbReference>
<dbReference type="Gene3D" id="3.40.50.1820">
    <property type="entry name" value="alpha/beta hydrolase"/>
    <property type="match status" value="1"/>
</dbReference>
<dbReference type="InterPro" id="IPR029058">
    <property type="entry name" value="AB_hydrolase_fold"/>
</dbReference>
<organism evidence="2 3">
    <name type="scientific">Pseudaquabacterium rugosum</name>
    <dbReference type="NCBI Taxonomy" id="2984194"/>
    <lineage>
        <taxon>Bacteria</taxon>
        <taxon>Pseudomonadati</taxon>
        <taxon>Pseudomonadota</taxon>
        <taxon>Betaproteobacteria</taxon>
        <taxon>Burkholderiales</taxon>
        <taxon>Sphaerotilaceae</taxon>
        <taxon>Pseudaquabacterium</taxon>
    </lineage>
</organism>
<dbReference type="RefSeq" id="WP_341374297.1">
    <property type="nucleotide sequence ID" value="NZ_JBBUTF010000008.1"/>
</dbReference>
<gene>
    <name evidence="2" type="ORF">AACH11_11140</name>
</gene>
<evidence type="ECO:0000259" key="1">
    <source>
        <dbReference type="Pfam" id="PF01738"/>
    </source>
</evidence>
<protein>
    <submittedName>
        <fullName evidence="2">Dienelactone hydrolase family protein</fullName>
        <ecNumber evidence="2">3.1.-.-</ecNumber>
    </submittedName>
</protein>
<dbReference type="InterPro" id="IPR002925">
    <property type="entry name" value="Dienelactn_hydro"/>
</dbReference>
<proteinExistence type="predicted"/>
<feature type="domain" description="Dienelactone hydrolase" evidence="1">
    <location>
        <begin position="16"/>
        <end position="235"/>
    </location>
</feature>
<accession>A0ABU9B9E7</accession>
<reference evidence="2 3" key="1">
    <citation type="submission" date="2024-04" db="EMBL/GenBank/DDBJ databases">
        <title>Novel species of the genus Ideonella isolated from streams.</title>
        <authorList>
            <person name="Lu H."/>
        </authorList>
    </citation>
    <scope>NUCLEOTIDE SEQUENCE [LARGE SCALE GENOMIC DNA]</scope>
    <source>
        <strain evidence="2 3">BYS139W</strain>
    </source>
</reference>
<dbReference type="Pfam" id="PF01738">
    <property type="entry name" value="DLH"/>
    <property type="match status" value="1"/>
</dbReference>
<keyword evidence="3" id="KW-1185">Reference proteome</keyword>
<dbReference type="EC" id="3.1.-.-" evidence="2"/>
<dbReference type="PANTHER" id="PTHR46623">
    <property type="entry name" value="CARBOXYMETHYLENEBUTENOLIDASE-RELATED"/>
    <property type="match status" value="1"/>
</dbReference>
<dbReference type="EMBL" id="JBBUTF010000008">
    <property type="protein sequence ID" value="MEK8026514.1"/>
    <property type="molecule type" value="Genomic_DNA"/>
</dbReference>
<name>A0ABU9B9E7_9BURK</name>
<evidence type="ECO:0000313" key="2">
    <source>
        <dbReference type="EMBL" id="MEK8026514.1"/>
    </source>
</evidence>
<comment type="caution">
    <text evidence="2">The sequence shown here is derived from an EMBL/GenBank/DDBJ whole genome shotgun (WGS) entry which is preliminary data.</text>
</comment>
<dbReference type="GO" id="GO:0016787">
    <property type="term" value="F:hydrolase activity"/>
    <property type="evidence" value="ECO:0007669"/>
    <property type="project" value="UniProtKB-KW"/>
</dbReference>
<keyword evidence="2" id="KW-0378">Hydrolase</keyword>
<dbReference type="SUPFAM" id="SSF53474">
    <property type="entry name" value="alpha/beta-Hydrolases"/>
    <property type="match status" value="1"/>
</dbReference>
<sequence length="249" mass="27862">MGRMIEYARIDGQRLQAYLAEADPVAGPVRGAVVLCQEWWGLNAYMRDVAERHAQAGFHALVPDLYHGQITTDPIEAQDLMIHVIYRKAAAQELRGAVCHLKEHLHSESGKVAIIGYSSGSALALLTLCASPEVDAGVLWYGYPPLEYMEAERITAPVLAHWADEDAFFRQDFIRDHEALLRSHGVRYTGYHYPAPHAFANETAQGPGPGRMSQMRYDPAWARIAWDRTMAFLGAELRPEPPLRRLLTG</sequence>
<dbReference type="InterPro" id="IPR051049">
    <property type="entry name" value="Dienelactone_hydrolase-like"/>
</dbReference>
<evidence type="ECO:0000313" key="3">
    <source>
        <dbReference type="Proteomes" id="UP001368500"/>
    </source>
</evidence>
<dbReference type="PANTHER" id="PTHR46623:SF6">
    <property type="entry name" value="ALPHA_BETA-HYDROLASES SUPERFAMILY PROTEIN"/>
    <property type="match status" value="1"/>
</dbReference>